<reference evidence="2" key="2">
    <citation type="submission" date="2025-08" db="UniProtKB">
        <authorList>
            <consortium name="Ensembl"/>
        </authorList>
    </citation>
    <scope>IDENTIFICATION</scope>
</reference>
<reference evidence="2" key="3">
    <citation type="submission" date="2025-09" db="UniProtKB">
        <authorList>
            <consortium name="Ensembl"/>
        </authorList>
    </citation>
    <scope>IDENTIFICATION</scope>
</reference>
<proteinExistence type="predicted"/>
<organism evidence="2 3">
    <name type="scientific">Tetraodon nigroviridis</name>
    <name type="common">Spotted green pufferfish</name>
    <name type="synonym">Chelonodon nigroviridis</name>
    <dbReference type="NCBI Taxonomy" id="99883"/>
    <lineage>
        <taxon>Eukaryota</taxon>
        <taxon>Metazoa</taxon>
        <taxon>Chordata</taxon>
        <taxon>Craniata</taxon>
        <taxon>Vertebrata</taxon>
        <taxon>Euteleostomi</taxon>
        <taxon>Actinopterygii</taxon>
        <taxon>Neopterygii</taxon>
        <taxon>Teleostei</taxon>
        <taxon>Neoteleostei</taxon>
        <taxon>Acanthomorphata</taxon>
        <taxon>Eupercaria</taxon>
        <taxon>Tetraodontiformes</taxon>
        <taxon>Tetradontoidea</taxon>
        <taxon>Tetraodontidae</taxon>
        <taxon>Tetraodon</taxon>
    </lineage>
</organism>
<dbReference type="HOGENOM" id="CLU_1269520_0_0_1"/>
<dbReference type="Ensembl" id="ENSTNIT00000012893.1">
    <property type="protein sequence ID" value="ENSTNIP00000012701.1"/>
    <property type="gene ID" value="ENSTNIG00000009813.1"/>
</dbReference>
<protein>
    <submittedName>
        <fullName evidence="2">Uncharacterized protein</fullName>
    </submittedName>
</protein>
<reference evidence="3" key="1">
    <citation type="journal article" date="2004" name="Nature">
        <title>Genome duplication in the teleost fish Tetraodon nigroviridis reveals the early vertebrate proto-karyotype.</title>
        <authorList>
            <person name="Jaillon O."/>
            <person name="Aury J.-M."/>
            <person name="Brunet F."/>
            <person name="Petit J.-L."/>
            <person name="Stange-Thomann N."/>
            <person name="Mauceli E."/>
            <person name="Bouneau L."/>
            <person name="Fischer C."/>
            <person name="Ozouf-Costaz C."/>
            <person name="Bernot A."/>
            <person name="Nicaud S."/>
            <person name="Jaffe D."/>
            <person name="Fisher S."/>
            <person name="Lutfalla G."/>
            <person name="Dossat C."/>
            <person name="Segurens B."/>
            <person name="Dasilva C."/>
            <person name="Salanoubat M."/>
            <person name="Levy M."/>
            <person name="Boudet N."/>
            <person name="Castellano S."/>
            <person name="Anthouard V."/>
            <person name="Jubin C."/>
            <person name="Castelli V."/>
            <person name="Katinka M."/>
            <person name="Vacherie B."/>
            <person name="Biemont C."/>
            <person name="Skalli Z."/>
            <person name="Cattolico L."/>
            <person name="Poulain J."/>
            <person name="De Berardinis V."/>
            <person name="Cruaud C."/>
            <person name="Duprat S."/>
            <person name="Brottier P."/>
            <person name="Coutanceau J.-P."/>
            <person name="Gouzy J."/>
            <person name="Parra G."/>
            <person name="Lardier G."/>
            <person name="Chapple C."/>
            <person name="McKernan K.J."/>
            <person name="McEwan P."/>
            <person name="Bosak S."/>
            <person name="Kellis M."/>
            <person name="Volff J.-N."/>
            <person name="Guigo R."/>
            <person name="Zody M.C."/>
            <person name="Mesirov J."/>
            <person name="Lindblad-Toh K."/>
            <person name="Birren B."/>
            <person name="Nusbaum C."/>
            <person name="Kahn D."/>
            <person name="Robinson-Rechavi M."/>
            <person name="Laudet V."/>
            <person name="Schachter V."/>
            <person name="Quetier F."/>
            <person name="Saurin W."/>
            <person name="Scarpelli C."/>
            <person name="Wincker P."/>
            <person name="Lander E.S."/>
            <person name="Weissenbach J."/>
            <person name="Roest Crollius H."/>
        </authorList>
    </citation>
    <scope>NUCLEOTIDE SEQUENCE [LARGE SCALE GENOMIC DNA]</scope>
</reference>
<dbReference type="Proteomes" id="UP000007303">
    <property type="component" value="Unassembled WGS sequence"/>
</dbReference>
<keyword evidence="3" id="KW-1185">Reference proteome</keyword>
<dbReference type="InParanoid" id="H3CWR7"/>
<sequence length="218" mass="23929">PAAASHRAGLWGIKGRGSAADPLPRLHRRDLRPRRRPPCLPSEDCCSPACWRSCAGARRPTKPPPRTLAWTKQNRPRTETCWKRWRSFWDGSRLRVPPQRREEASLCVVWATAAPGGSGLASASCATAPEGPAATPTCSNASEDEDGGSRLFLQAWPSFPGLHRSPGTLTRRELAWLFWSACSEQNVCSFLFSEADEGMLEGLAKRAFGNVVFVRCGE</sequence>
<evidence type="ECO:0000256" key="1">
    <source>
        <dbReference type="SAM" id="MobiDB-lite"/>
    </source>
</evidence>
<accession>H3CWR7</accession>
<dbReference type="AlphaFoldDB" id="H3CWR7"/>
<evidence type="ECO:0000313" key="2">
    <source>
        <dbReference type="Ensembl" id="ENSTNIP00000012701.1"/>
    </source>
</evidence>
<name>H3CWR7_TETNG</name>
<feature type="region of interest" description="Disordered" evidence="1">
    <location>
        <begin position="1"/>
        <end position="24"/>
    </location>
</feature>
<evidence type="ECO:0000313" key="3">
    <source>
        <dbReference type="Proteomes" id="UP000007303"/>
    </source>
</evidence>